<feature type="transmembrane region" description="Helical" evidence="2">
    <location>
        <begin position="27"/>
        <end position="48"/>
    </location>
</feature>
<feature type="region of interest" description="Disordered" evidence="1">
    <location>
        <begin position="55"/>
        <end position="75"/>
    </location>
</feature>
<accession>A0A3N4HJG2</accession>
<sequence>MKRVVSAFFSFLVAVVSENFTPTPRLLLFFFSGILALHLLSFGLPEVLHFLESRNRRSGSPQARPNPLVVEETSL</sequence>
<proteinExistence type="predicted"/>
<reference evidence="3 4" key="1">
    <citation type="journal article" date="2018" name="Nat. Ecol. Evol.">
        <title>Pezizomycetes genomes reveal the molecular basis of ectomycorrhizal truffle lifestyle.</title>
        <authorList>
            <person name="Murat C."/>
            <person name="Payen T."/>
            <person name="Noel B."/>
            <person name="Kuo A."/>
            <person name="Morin E."/>
            <person name="Chen J."/>
            <person name="Kohler A."/>
            <person name="Krizsan K."/>
            <person name="Balestrini R."/>
            <person name="Da Silva C."/>
            <person name="Montanini B."/>
            <person name="Hainaut M."/>
            <person name="Levati E."/>
            <person name="Barry K.W."/>
            <person name="Belfiori B."/>
            <person name="Cichocki N."/>
            <person name="Clum A."/>
            <person name="Dockter R.B."/>
            <person name="Fauchery L."/>
            <person name="Guy J."/>
            <person name="Iotti M."/>
            <person name="Le Tacon F."/>
            <person name="Lindquist E.A."/>
            <person name="Lipzen A."/>
            <person name="Malagnac F."/>
            <person name="Mello A."/>
            <person name="Molinier V."/>
            <person name="Miyauchi S."/>
            <person name="Poulain J."/>
            <person name="Riccioni C."/>
            <person name="Rubini A."/>
            <person name="Sitrit Y."/>
            <person name="Splivallo R."/>
            <person name="Traeger S."/>
            <person name="Wang M."/>
            <person name="Zifcakova L."/>
            <person name="Wipf D."/>
            <person name="Zambonelli A."/>
            <person name="Paolocci F."/>
            <person name="Nowrousian M."/>
            <person name="Ottonello S."/>
            <person name="Baldrian P."/>
            <person name="Spatafora J.W."/>
            <person name="Henrissat B."/>
            <person name="Nagy L.G."/>
            <person name="Aury J.M."/>
            <person name="Wincker P."/>
            <person name="Grigoriev I.V."/>
            <person name="Bonfante P."/>
            <person name="Martin F.M."/>
        </authorList>
    </citation>
    <scope>NUCLEOTIDE SEQUENCE [LARGE SCALE GENOMIC DNA]</scope>
    <source>
        <strain evidence="3 4">RN42</strain>
    </source>
</reference>
<keyword evidence="2" id="KW-1133">Transmembrane helix</keyword>
<dbReference type="EMBL" id="ML119802">
    <property type="protein sequence ID" value="RPA74053.1"/>
    <property type="molecule type" value="Genomic_DNA"/>
</dbReference>
<evidence type="ECO:0000256" key="1">
    <source>
        <dbReference type="SAM" id="MobiDB-lite"/>
    </source>
</evidence>
<protein>
    <submittedName>
        <fullName evidence="3">Uncharacterized protein</fullName>
    </submittedName>
</protein>
<evidence type="ECO:0000313" key="4">
    <source>
        <dbReference type="Proteomes" id="UP000275078"/>
    </source>
</evidence>
<dbReference type="Proteomes" id="UP000275078">
    <property type="component" value="Unassembled WGS sequence"/>
</dbReference>
<dbReference type="AlphaFoldDB" id="A0A3N4HJG2"/>
<gene>
    <name evidence="3" type="ORF">BJ508DRAFT_40831</name>
</gene>
<keyword evidence="2" id="KW-0812">Transmembrane</keyword>
<evidence type="ECO:0000313" key="3">
    <source>
        <dbReference type="EMBL" id="RPA74053.1"/>
    </source>
</evidence>
<name>A0A3N4HJG2_ASCIM</name>
<keyword evidence="2" id="KW-0472">Membrane</keyword>
<organism evidence="3 4">
    <name type="scientific">Ascobolus immersus RN42</name>
    <dbReference type="NCBI Taxonomy" id="1160509"/>
    <lineage>
        <taxon>Eukaryota</taxon>
        <taxon>Fungi</taxon>
        <taxon>Dikarya</taxon>
        <taxon>Ascomycota</taxon>
        <taxon>Pezizomycotina</taxon>
        <taxon>Pezizomycetes</taxon>
        <taxon>Pezizales</taxon>
        <taxon>Ascobolaceae</taxon>
        <taxon>Ascobolus</taxon>
    </lineage>
</organism>
<keyword evidence="4" id="KW-1185">Reference proteome</keyword>
<evidence type="ECO:0000256" key="2">
    <source>
        <dbReference type="SAM" id="Phobius"/>
    </source>
</evidence>